<feature type="non-terminal residue" evidence="1">
    <location>
        <position position="105"/>
    </location>
</feature>
<evidence type="ECO:0000313" key="1">
    <source>
        <dbReference type="EMBL" id="KKK79914.1"/>
    </source>
</evidence>
<reference evidence="1" key="1">
    <citation type="journal article" date="2015" name="Nature">
        <title>Complex archaea that bridge the gap between prokaryotes and eukaryotes.</title>
        <authorList>
            <person name="Spang A."/>
            <person name="Saw J.H."/>
            <person name="Jorgensen S.L."/>
            <person name="Zaremba-Niedzwiedzka K."/>
            <person name="Martijn J."/>
            <person name="Lind A.E."/>
            <person name="van Eijk R."/>
            <person name="Schleper C."/>
            <person name="Guy L."/>
            <person name="Ettema T.J."/>
        </authorList>
    </citation>
    <scope>NUCLEOTIDE SEQUENCE</scope>
</reference>
<protein>
    <submittedName>
        <fullName evidence="1">Uncharacterized protein</fullName>
    </submittedName>
</protein>
<proteinExistence type="predicted"/>
<dbReference type="AlphaFoldDB" id="A0A0F9AN96"/>
<name>A0A0F9AN96_9ZZZZ</name>
<sequence>MSCGLSNCPNLLPFYPDKSSNASVSSDFLQVMPPDDFDRAELQSIRDRARRMSIPGSPMKTVEERLYQQLADVADQLDAISARFESDVKEMESNVIVTTVPLKRR</sequence>
<comment type="caution">
    <text evidence="1">The sequence shown here is derived from an EMBL/GenBank/DDBJ whole genome shotgun (WGS) entry which is preliminary data.</text>
</comment>
<organism evidence="1">
    <name type="scientific">marine sediment metagenome</name>
    <dbReference type="NCBI Taxonomy" id="412755"/>
    <lineage>
        <taxon>unclassified sequences</taxon>
        <taxon>metagenomes</taxon>
        <taxon>ecological metagenomes</taxon>
    </lineage>
</organism>
<gene>
    <name evidence="1" type="ORF">LCGC14_2828700</name>
</gene>
<dbReference type="EMBL" id="LAZR01053813">
    <property type="protein sequence ID" value="KKK79914.1"/>
    <property type="molecule type" value="Genomic_DNA"/>
</dbReference>
<accession>A0A0F9AN96</accession>